<dbReference type="EMBL" id="JBHLTP010000012">
    <property type="protein sequence ID" value="MFC0524982.1"/>
    <property type="molecule type" value="Genomic_DNA"/>
</dbReference>
<dbReference type="Gene3D" id="3.10.50.10">
    <property type="match status" value="1"/>
</dbReference>
<dbReference type="Gene3D" id="2.30.30.40">
    <property type="entry name" value="SH3 Domains"/>
    <property type="match status" value="1"/>
</dbReference>
<feature type="domain" description="GH18" evidence="2">
    <location>
        <begin position="248"/>
        <end position="567"/>
    </location>
</feature>
<sequence>MRIQTMLKKRTILPILLAFLFIISSIMVWITYYFPSDQEETYFTQANTIIYQEGKQKEQGLYQDGQAYLPLSFLTSHIDETIRYDESSSSVIITTDTHVYQLPIHRNEVQQNGEPVTLKYDAATERQGEQYIAASLLERVYPIAVQYTKETEAVQVLSDEQKLQYGAVKKSDGVRLRAKPSVASPYVKEMNESHQVVIEKEKRGFYYVRANDGTAGYVKKGTIAKGNTSIVQAAPEQQASSFSPEVAFPVHVTWDSVNPSLSNKEQLPALPGVEVLSPKWFTLQTGKGSIESNASKGYVRAAHEKGYNVWALFSNAFDAPLTKQALSTYENRKTIIEQLLTFANTYQLDGINVDFENVFEEDGELFTQFIRELTPRAHEQGLVISVDVTFISSSGQWSKFYNRKALAESADFIMVMAYDEHWKGSSEPGSVSSLPWVRSNLERVLEEVPNEQLILGIPLYTRLWKTETDDQGTASTSSKALTMEEAKAWMEERNITPTYDEQAEQEYMEYEVSDQNITYRMWLENETSLQKRAQIVHTYDLAGVASWSMHFANEPSWEVLKSSLSKEE</sequence>
<proteinExistence type="predicted"/>
<keyword evidence="1" id="KW-0472">Membrane</keyword>
<feature type="transmembrane region" description="Helical" evidence="1">
    <location>
        <begin position="12"/>
        <end position="34"/>
    </location>
</feature>
<evidence type="ECO:0000313" key="4">
    <source>
        <dbReference type="Proteomes" id="UP001589836"/>
    </source>
</evidence>
<dbReference type="PANTHER" id="PTHR46066">
    <property type="entry name" value="CHITINASE DOMAIN-CONTAINING PROTEIN 1 FAMILY MEMBER"/>
    <property type="match status" value="1"/>
</dbReference>
<dbReference type="InterPro" id="IPR001223">
    <property type="entry name" value="Glyco_hydro18_cat"/>
</dbReference>
<name>A0ABV6LRD9_9BACI</name>
<evidence type="ECO:0000313" key="3">
    <source>
        <dbReference type="EMBL" id="MFC0524982.1"/>
    </source>
</evidence>
<dbReference type="InterPro" id="IPR017853">
    <property type="entry name" value="GH"/>
</dbReference>
<dbReference type="RefSeq" id="WP_377349621.1">
    <property type="nucleotide sequence ID" value="NZ_JBHLTP010000012.1"/>
</dbReference>
<gene>
    <name evidence="3" type="ORF">ACFFGV_15490</name>
</gene>
<keyword evidence="4" id="KW-1185">Reference proteome</keyword>
<dbReference type="PROSITE" id="PS51910">
    <property type="entry name" value="GH18_2"/>
    <property type="match status" value="1"/>
</dbReference>
<dbReference type="Pfam" id="PF00704">
    <property type="entry name" value="Glyco_hydro_18"/>
    <property type="match status" value="1"/>
</dbReference>
<dbReference type="SUPFAM" id="SSF51445">
    <property type="entry name" value="(Trans)glycosidases"/>
    <property type="match status" value="1"/>
</dbReference>
<dbReference type="PANTHER" id="PTHR46066:SF2">
    <property type="entry name" value="CHITINASE DOMAIN-CONTAINING PROTEIN 1"/>
    <property type="match status" value="1"/>
</dbReference>
<dbReference type="Pfam" id="PF07833">
    <property type="entry name" value="Cu_amine_oxidN1"/>
    <property type="match status" value="1"/>
</dbReference>
<dbReference type="GO" id="GO:0016787">
    <property type="term" value="F:hydrolase activity"/>
    <property type="evidence" value="ECO:0007669"/>
    <property type="project" value="UniProtKB-KW"/>
</dbReference>
<evidence type="ECO:0000256" key="1">
    <source>
        <dbReference type="SAM" id="Phobius"/>
    </source>
</evidence>
<keyword evidence="3" id="KW-0378">Hydrolase</keyword>
<evidence type="ECO:0000259" key="2">
    <source>
        <dbReference type="PROSITE" id="PS51910"/>
    </source>
</evidence>
<comment type="caution">
    <text evidence="3">The sequence shown here is derived from an EMBL/GenBank/DDBJ whole genome shotgun (WGS) entry which is preliminary data.</text>
</comment>
<dbReference type="SMART" id="SM00636">
    <property type="entry name" value="Glyco_18"/>
    <property type="match status" value="1"/>
</dbReference>
<keyword evidence="1" id="KW-1133">Transmembrane helix</keyword>
<dbReference type="Gene3D" id="3.20.20.80">
    <property type="entry name" value="Glycosidases"/>
    <property type="match status" value="1"/>
</dbReference>
<organism evidence="3 4">
    <name type="scientific">Pontibacillus salicampi</name>
    <dbReference type="NCBI Taxonomy" id="1449801"/>
    <lineage>
        <taxon>Bacteria</taxon>
        <taxon>Bacillati</taxon>
        <taxon>Bacillota</taxon>
        <taxon>Bacilli</taxon>
        <taxon>Bacillales</taxon>
        <taxon>Bacillaceae</taxon>
        <taxon>Pontibacillus</taxon>
    </lineage>
</organism>
<dbReference type="SUPFAM" id="SSF55383">
    <property type="entry name" value="Copper amine oxidase, domain N"/>
    <property type="match status" value="1"/>
</dbReference>
<dbReference type="InterPro" id="IPR029070">
    <property type="entry name" value="Chitinase_insertion_sf"/>
</dbReference>
<dbReference type="InterPro" id="IPR036582">
    <property type="entry name" value="Mao_N_sf"/>
</dbReference>
<accession>A0ABV6LRD9</accession>
<reference evidence="3 4" key="1">
    <citation type="submission" date="2024-09" db="EMBL/GenBank/DDBJ databases">
        <authorList>
            <person name="Sun Q."/>
            <person name="Mori K."/>
        </authorList>
    </citation>
    <scope>NUCLEOTIDE SEQUENCE [LARGE SCALE GENOMIC DNA]</scope>
    <source>
        <strain evidence="3 4">NCAIM B.02529</strain>
    </source>
</reference>
<dbReference type="InterPro" id="IPR011583">
    <property type="entry name" value="Chitinase_II/V-like_cat"/>
</dbReference>
<dbReference type="Proteomes" id="UP001589836">
    <property type="component" value="Unassembled WGS sequence"/>
</dbReference>
<dbReference type="InterPro" id="IPR012854">
    <property type="entry name" value="Cu_amine_oxidase-like_N"/>
</dbReference>
<keyword evidence="1" id="KW-0812">Transmembrane</keyword>
<protein>
    <submittedName>
        <fullName evidence="3">Glycosyl hydrolase family 18 protein</fullName>
    </submittedName>
</protein>